<dbReference type="SUPFAM" id="SSF48452">
    <property type="entry name" value="TPR-like"/>
    <property type="match status" value="3"/>
</dbReference>
<dbReference type="InterPro" id="IPR024983">
    <property type="entry name" value="CHAT_dom"/>
</dbReference>
<dbReference type="InterPro" id="IPR011990">
    <property type="entry name" value="TPR-like_helical_dom_sf"/>
</dbReference>
<proteinExistence type="predicted"/>
<sequence>MPDSTLEAAKRREQPEPDMSSAYDDQELALAMYMNSLGLELRDHYHDTSGEEQTLEEAADMAERATFATSNQDPNLPRYYNDLGLILWDLYYHNECFDTLEQAITAVKKAIDLTSKTDMNRVLYLDRMSYMLYDRGSLKESFEAAKEVVQDCPENHEERYACVDWFGRVLYDLTLDTGSIHELEHGLDTVRQSVNSIPADKSYRAQCLSTLSGLLHEQYGVRSGNIDPAEAVQIARDAIAAEPEDSLERATYLYRLGLLLSEIFYFTRAGSDIEESVKLLRQATAEYYDGDTEWPSRWYALGSSLAHRSIATGSPEDLDESISIIREIIELLPKDHERHLKISLHLASLLKERYIQTKAQSDFDEAIRVVEINLAVAPEDHPERGRAFHILGNAVGERFNITGSMDDLDESIKHAQNAVQATPETHPEFSVFIMSLASGLSDRFGRIARLADLDEAIRLCERALEETSETRLSWIPLLHNMAGSYRNRFQRCRKISDLERSIELGQTTVDRCRRDDVNRHLYLSGLAISLKTRFRYNLSMEDLDTAIDLEKETLEITPTDHIDHASKLHAVGISVSLRYKQKNDVRDLEEAINFEKRALDAMDEGHYHRAESLSSMGIYLLLRSEITGNKDDGREAARLYEKAILQTQSSVQDRMEAARNVMYIYREQEEWQLAYEAAAAAIDMIPQLILRSLGNADKQELLKKVSGLSSDAAGLALQLGKGPAIALDMLERGRGLLAASIDELHTNVNALREEFPELATKFVSLRDQLGRDDLPQRESSSAWNQASDKRHKAGEKFDKLIAEIRGQPGFEDFLLPPTECKIKETAECGPIIVVNTSFLRCDAIIIETDQILSVPLPKFDRQDMMRFVREGTLRSSLALEWLWTCIASPVLNALGFVKTPDSVWPHVWWVMTGLLSKFPIHAAGEHSNGRSDTVLDRVISSYQNSVQSIIRGRKQPFKVKPLQQALLVGMEKTPGSSYLPNARNEVTTVRKVCESMSIKTVEPGPVKAAITSQLLQSEIFHYAGHAYTDGHDPAESYLCLGANKADCLTVSNLLDINLQRQSPFLAYLSACGTGEIQYHDLADEGIHLITAFQLLGFRHVIGTLWAVMDSLCVEYARLVYEYLRYHGTSDRAVAEGLHHAAKKARDAWFEKEKNQRTLSKRVRNMAITEGVGSGGGQEVTRNAGTRDVIACEDNVEWPDWIPYVHVGV</sequence>
<dbReference type="STRING" id="56646.A0A2L2T486"/>
<dbReference type="GeneID" id="37265384"/>
<dbReference type="PANTHER" id="PTHR19959:SF119">
    <property type="entry name" value="FUNGAL LIPASE-LIKE DOMAIN-CONTAINING PROTEIN"/>
    <property type="match status" value="1"/>
</dbReference>
<evidence type="ECO:0000256" key="1">
    <source>
        <dbReference type="SAM" id="MobiDB-lite"/>
    </source>
</evidence>
<organism evidence="3 4">
    <name type="scientific">Fusarium venenatum</name>
    <dbReference type="NCBI Taxonomy" id="56646"/>
    <lineage>
        <taxon>Eukaryota</taxon>
        <taxon>Fungi</taxon>
        <taxon>Dikarya</taxon>
        <taxon>Ascomycota</taxon>
        <taxon>Pezizomycotina</taxon>
        <taxon>Sordariomycetes</taxon>
        <taxon>Hypocreomycetidae</taxon>
        <taxon>Hypocreales</taxon>
        <taxon>Nectriaceae</taxon>
        <taxon>Fusarium</taxon>
    </lineage>
</organism>
<dbReference type="Proteomes" id="UP000245910">
    <property type="component" value="Chromosome IIII"/>
</dbReference>
<protein>
    <recommendedName>
        <fullName evidence="2">CHAT domain-containing protein</fullName>
    </recommendedName>
</protein>
<evidence type="ECO:0000313" key="3">
    <source>
        <dbReference type="EMBL" id="CEI41812.1"/>
    </source>
</evidence>
<dbReference type="Gene3D" id="1.25.40.10">
    <property type="entry name" value="Tetratricopeptide repeat domain"/>
    <property type="match status" value="3"/>
</dbReference>
<dbReference type="PANTHER" id="PTHR19959">
    <property type="entry name" value="KINESIN LIGHT CHAIN"/>
    <property type="match status" value="1"/>
</dbReference>
<feature type="region of interest" description="Disordered" evidence="1">
    <location>
        <begin position="1"/>
        <end position="22"/>
    </location>
</feature>
<feature type="domain" description="CHAT" evidence="2">
    <location>
        <begin position="879"/>
        <end position="1146"/>
    </location>
</feature>
<dbReference type="RefSeq" id="XP_025583452.1">
    <property type="nucleotide sequence ID" value="XM_025729157.2"/>
</dbReference>
<evidence type="ECO:0000259" key="2">
    <source>
        <dbReference type="Pfam" id="PF12770"/>
    </source>
</evidence>
<dbReference type="Pfam" id="PF12770">
    <property type="entry name" value="CHAT"/>
    <property type="match status" value="1"/>
</dbReference>
<accession>A0A2L2T486</accession>
<evidence type="ECO:0000313" key="4">
    <source>
        <dbReference type="Proteomes" id="UP000245910"/>
    </source>
</evidence>
<dbReference type="EMBL" id="LN649232">
    <property type="protein sequence ID" value="CEI41812.1"/>
    <property type="molecule type" value="Genomic_DNA"/>
</dbReference>
<keyword evidence="4" id="KW-1185">Reference proteome</keyword>
<dbReference type="KEGG" id="fvn:FVRRES_13754"/>
<dbReference type="OrthoDB" id="9991317at2759"/>
<dbReference type="AlphaFoldDB" id="A0A2L2T486"/>
<reference evidence="4" key="1">
    <citation type="submission" date="2014-10" db="EMBL/GenBank/DDBJ databases">
        <authorList>
            <person name="King R."/>
        </authorList>
    </citation>
    <scope>NUCLEOTIDE SEQUENCE [LARGE SCALE GENOMIC DNA]</scope>
    <source>
        <strain evidence="4">A3/5</strain>
    </source>
</reference>
<name>A0A2L2T486_9HYPO</name>